<dbReference type="Proteomes" id="UP000474024">
    <property type="component" value="Unassembled WGS sequence"/>
</dbReference>
<organism evidence="1 2">
    <name type="scientific">Roseburia porci</name>
    <dbReference type="NCBI Taxonomy" id="2605790"/>
    <lineage>
        <taxon>Bacteria</taxon>
        <taxon>Bacillati</taxon>
        <taxon>Bacillota</taxon>
        <taxon>Clostridia</taxon>
        <taxon>Lachnospirales</taxon>
        <taxon>Lachnospiraceae</taxon>
        <taxon>Roseburia</taxon>
    </lineage>
</organism>
<dbReference type="Pfam" id="PF09661">
    <property type="entry name" value="DUF2398"/>
    <property type="match status" value="1"/>
</dbReference>
<dbReference type="InterPro" id="IPR013494">
    <property type="entry name" value="CHP02678"/>
</dbReference>
<accession>A0A6L5YN47</accession>
<keyword evidence="2" id="KW-1185">Reference proteome</keyword>
<evidence type="ECO:0000313" key="1">
    <source>
        <dbReference type="EMBL" id="MST73855.1"/>
    </source>
</evidence>
<reference evidence="1 2" key="1">
    <citation type="submission" date="2019-08" db="EMBL/GenBank/DDBJ databases">
        <title>In-depth cultivation of the pig gut microbiome towards novel bacterial diversity and tailored functional studies.</title>
        <authorList>
            <person name="Wylensek D."/>
            <person name="Hitch T.C.A."/>
            <person name="Clavel T."/>
        </authorList>
    </citation>
    <scope>NUCLEOTIDE SEQUENCE [LARGE SCALE GENOMIC DNA]</scope>
    <source>
        <strain evidence="1 2">MUC/MUC-530-WT-4D</strain>
    </source>
</reference>
<proteinExistence type="predicted"/>
<protein>
    <submittedName>
        <fullName evidence="1">TIGR02678 family protein</fullName>
    </submittedName>
</protein>
<dbReference type="EMBL" id="VUNI01000002">
    <property type="protein sequence ID" value="MST73855.1"/>
    <property type="molecule type" value="Genomic_DNA"/>
</dbReference>
<dbReference type="NCBIfam" id="TIGR02678">
    <property type="entry name" value="TIGR02678 family protein"/>
    <property type="match status" value="1"/>
</dbReference>
<sequence>MNELRTLFEKFWICRDTDKESYYRVKRDIPQFQRFVREQLGWKLVHTENLLKLEKRPAHAEPFMGIGEFTEIRDYCILCVVLMYLEDKEEQEQFLLSELIDYVETQLKDYMEVDWTSFTQRKSLVRVLQYMERLQMLRVYEGQSEAFGMEAGQEVLYENTGYSRYFATSFPMDISGYQSWKDFETTDFEEVQEDRGAARINRVYRQLAVCPAMYWEESDDADARYLKNQRQWVAKYLRENLGGQLDIYKNTACLTLDEDDCYGSVHPRNAMLPEVVLLVCSSIQDELAAGSLKKSDNECIYVDRYEFEHIILSCRKKWLFAWSKEFREMEKTKFVETVKEYMKNWQMIRCEDERIVIYPVAGRVSGVYPSDVNGGAKDD</sequence>
<dbReference type="RefSeq" id="WP_154428403.1">
    <property type="nucleotide sequence ID" value="NZ_VUNI01000002.1"/>
</dbReference>
<evidence type="ECO:0000313" key="2">
    <source>
        <dbReference type="Proteomes" id="UP000474024"/>
    </source>
</evidence>
<gene>
    <name evidence="1" type="ORF">FYJ75_02245</name>
</gene>
<dbReference type="AlphaFoldDB" id="A0A6L5YN47"/>
<comment type="caution">
    <text evidence="1">The sequence shown here is derived from an EMBL/GenBank/DDBJ whole genome shotgun (WGS) entry which is preliminary data.</text>
</comment>
<name>A0A6L5YN47_9FIRM</name>